<accession>A0A5S9QVL0</accession>
<keyword evidence="4" id="KW-1185">Reference proteome</keyword>
<dbReference type="OrthoDB" id="9774475at2"/>
<dbReference type="AlphaFoldDB" id="A0A5S9QVL0"/>
<dbReference type="EMBL" id="CACSIO010000045">
    <property type="protein sequence ID" value="CAA0122966.1"/>
    <property type="molecule type" value="Genomic_DNA"/>
</dbReference>
<dbReference type="GO" id="GO:0003824">
    <property type="term" value="F:catalytic activity"/>
    <property type="evidence" value="ECO:0007669"/>
    <property type="project" value="InterPro"/>
</dbReference>
<evidence type="ECO:0000313" key="2">
    <source>
        <dbReference type="EMBL" id="CAA0097897.1"/>
    </source>
</evidence>
<name>A0A5S9QVL0_9GAMM</name>
<dbReference type="NCBIfam" id="TIGR03183">
    <property type="entry name" value="DNA_S_dndC"/>
    <property type="match status" value="1"/>
</dbReference>
<organism evidence="3 4">
    <name type="scientific">BD1-7 clade bacterium</name>
    <dbReference type="NCBI Taxonomy" id="2029982"/>
    <lineage>
        <taxon>Bacteria</taxon>
        <taxon>Pseudomonadati</taxon>
        <taxon>Pseudomonadota</taxon>
        <taxon>Gammaproteobacteria</taxon>
        <taxon>Cellvibrionales</taxon>
        <taxon>Spongiibacteraceae</taxon>
        <taxon>BD1-7 clade</taxon>
    </lineage>
</organism>
<sequence length="510" mass="58561">MTEEQFLYPTHTSFISDAVIAGRPVKDLITEIQAIYASDDRPWIIGFSGGKDSTCVLSLIFFALQSLPEDERNKPIYVVSSDTLVETPVVVDMIHHMLELINDKAQSLDIPITAHPVHPLQDQTFWVNLLGRGYPAPRQSFRWCTERMKIDPVSSFITQKANQFGEVIVALGSRSQESASRAQVIAKHKIDGSSLSRHTSLPNAYTYMPIEDWSADDVWEYLMSAPTPWGGSNRMLLELYKGSNQGECPLVIDTSTPSCGNSRFGCWTCTVVNEDKALHSLINNGEEWMAPLLEFRNALYESTRPELKTEYRNYKRRTGKVSYMNNKEITEDTEQEKKHIPGPYWMDVRKKWLKDLLEIEHGMRSDGHAITLVQRYELHEIRQQWLRDPNEPDWHDSLPKLFHEIYPNEQIQWIENDAGAFTQPDAELLASLSNKHGAPAELLMKLIEAEVEVGTLGNRRGIMNKLKSILNQDWDNLETINERNAQQERHNSWKDKLTELQQQYDMVSSK</sequence>
<dbReference type="SUPFAM" id="SSF52402">
    <property type="entry name" value="Adenine nucleotide alpha hydrolases-like"/>
    <property type="match status" value="1"/>
</dbReference>
<proteinExistence type="predicted"/>
<dbReference type="InterPro" id="IPR017598">
    <property type="entry name" value="SulphurTrfase_DndC"/>
</dbReference>
<dbReference type="InterPro" id="IPR002500">
    <property type="entry name" value="PAPS_reduct_dom"/>
</dbReference>
<evidence type="ECO:0000313" key="4">
    <source>
        <dbReference type="Proteomes" id="UP000441399"/>
    </source>
</evidence>
<protein>
    <recommendedName>
        <fullName evidence="1">Phosphoadenosine phosphosulphate reductase domain-containing protein</fullName>
    </recommendedName>
</protein>
<dbReference type="InterPro" id="IPR014729">
    <property type="entry name" value="Rossmann-like_a/b/a_fold"/>
</dbReference>
<dbReference type="EMBL" id="CACSIO010000004">
    <property type="protein sequence ID" value="CAA0097897.1"/>
    <property type="molecule type" value="Genomic_DNA"/>
</dbReference>
<dbReference type="PANTHER" id="PTHR43196">
    <property type="entry name" value="SULFATE ADENYLYLTRANSFERASE SUBUNIT 2"/>
    <property type="match status" value="1"/>
</dbReference>
<dbReference type="InterPro" id="IPR050128">
    <property type="entry name" value="Sulfate_adenylyltrnsfr_sub2"/>
</dbReference>
<dbReference type="NCBIfam" id="NF005316">
    <property type="entry name" value="PRK06850.1"/>
    <property type="match status" value="1"/>
</dbReference>
<dbReference type="Gene3D" id="3.40.50.620">
    <property type="entry name" value="HUPs"/>
    <property type="match status" value="1"/>
</dbReference>
<gene>
    <name evidence="3" type="ORF">OPDIPICF_02738</name>
    <name evidence="2" type="ORF">OPDIPICF_04158</name>
</gene>
<dbReference type="Pfam" id="PF01507">
    <property type="entry name" value="PAPS_reduct"/>
    <property type="match status" value="1"/>
</dbReference>
<feature type="domain" description="Phosphoadenosine phosphosulphate reductase" evidence="1">
    <location>
        <begin position="45"/>
        <end position="227"/>
    </location>
</feature>
<evidence type="ECO:0000259" key="1">
    <source>
        <dbReference type="Pfam" id="PF01507"/>
    </source>
</evidence>
<reference evidence="3 4" key="1">
    <citation type="submission" date="2019-11" db="EMBL/GenBank/DDBJ databases">
        <authorList>
            <person name="Holert J."/>
        </authorList>
    </citation>
    <scope>NUCLEOTIDE SEQUENCE [LARGE SCALE GENOMIC DNA]</scope>
    <source>
        <strain evidence="3">SB11_3</strain>
    </source>
</reference>
<dbReference type="PANTHER" id="PTHR43196:SF2">
    <property type="entry name" value="PHOSPHOADENOSINE PHOSPHOSULFATE REDUCTASE"/>
    <property type="match status" value="1"/>
</dbReference>
<evidence type="ECO:0000313" key="3">
    <source>
        <dbReference type="EMBL" id="CAA0122966.1"/>
    </source>
</evidence>
<dbReference type="Proteomes" id="UP000441399">
    <property type="component" value="Unassembled WGS sequence"/>
</dbReference>